<reference evidence="3" key="1">
    <citation type="submission" date="2018-06" db="EMBL/GenBank/DDBJ databases">
        <authorList>
            <person name="Zhirakovskaya E."/>
        </authorList>
    </citation>
    <scope>NUCLEOTIDE SEQUENCE</scope>
</reference>
<dbReference type="InterPro" id="IPR052534">
    <property type="entry name" value="Extracell_DNA_Util/SecSys_Comp"/>
</dbReference>
<evidence type="ECO:0000256" key="1">
    <source>
        <dbReference type="SAM" id="Coils"/>
    </source>
</evidence>
<organism evidence="3">
    <name type="scientific">hydrothermal vent metagenome</name>
    <dbReference type="NCBI Taxonomy" id="652676"/>
    <lineage>
        <taxon>unclassified sequences</taxon>
        <taxon>metagenomes</taxon>
        <taxon>ecological metagenomes</taxon>
    </lineage>
</organism>
<dbReference type="Pfam" id="PF05137">
    <property type="entry name" value="PilN"/>
    <property type="match status" value="1"/>
</dbReference>
<protein>
    <recommendedName>
        <fullName evidence="4">Type IV pilus biogenesis protein PilN</fullName>
    </recommendedName>
</protein>
<name>A0A3B1CQQ3_9ZZZZ</name>
<dbReference type="InterPro" id="IPR007813">
    <property type="entry name" value="PilN"/>
</dbReference>
<proteinExistence type="predicted"/>
<evidence type="ECO:0000256" key="2">
    <source>
        <dbReference type="SAM" id="Phobius"/>
    </source>
</evidence>
<accession>A0A3B1CQQ3</accession>
<dbReference type="EMBL" id="UOGF01000007">
    <property type="protein sequence ID" value="VAX26244.1"/>
    <property type="molecule type" value="Genomic_DNA"/>
</dbReference>
<feature type="transmembrane region" description="Helical" evidence="2">
    <location>
        <begin position="25"/>
        <end position="43"/>
    </location>
</feature>
<keyword evidence="1" id="KW-0175">Coiled coil</keyword>
<evidence type="ECO:0008006" key="4">
    <source>
        <dbReference type="Google" id="ProtNLM"/>
    </source>
</evidence>
<feature type="coiled-coil region" evidence="1">
    <location>
        <begin position="67"/>
        <end position="94"/>
    </location>
</feature>
<keyword evidence="2" id="KW-0812">Transmembrane</keyword>
<evidence type="ECO:0000313" key="3">
    <source>
        <dbReference type="EMBL" id="VAX26244.1"/>
    </source>
</evidence>
<keyword evidence="2" id="KW-0472">Membrane</keyword>
<sequence length="182" mass="20871">MIKINLLATQKAKKTKKKIAVESQLIWLGLLSLVLILGWFLGWRSLDRRVQGLRAHEVRLTEELTSLKAQVKVVENFEKNKKTVEDKISVIQELRKKQSMPVSLLNEISQRLPDRVWLVSLSESRGNIELSGAATTNSEIVDFINNLKAAPDFKNVQILESRQKKEGAITVYSFRLKWTFLI</sequence>
<dbReference type="PANTHER" id="PTHR40278">
    <property type="entry name" value="DNA UTILIZATION PROTEIN HOFN"/>
    <property type="match status" value="1"/>
</dbReference>
<dbReference type="AlphaFoldDB" id="A0A3B1CQQ3"/>
<keyword evidence="2" id="KW-1133">Transmembrane helix</keyword>
<dbReference type="PANTHER" id="PTHR40278:SF1">
    <property type="entry name" value="DNA UTILIZATION PROTEIN HOFN"/>
    <property type="match status" value="1"/>
</dbReference>
<gene>
    <name evidence="3" type="ORF">MNBD_NITROSPIRAE01-1217</name>
</gene>